<dbReference type="GO" id="GO:0071555">
    <property type="term" value="P:cell wall organization"/>
    <property type="evidence" value="ECO:0007669"/>
    <property type="project" value="UniProtKB-KW"/>
</dbReference>
<keyword evidence="5 18" id="KW-0808">Transferase</keyword>
<feature type="binding site" evidence="18">
    <location>
        <begin position="104"/>
        <end position="106"/>
    </location>
    <ligand>
        <name>UDP-N-acetyl-alpha-D-glucosamine</name>
        <dbReference type="ChEBI" id="CHEBI:57705"/>
    </ligand>
</feature>
<protein>
    <recommendedName>
        <fullName evidence="18">Bifunctional protein GlmU</fullName>
    </recommendedName>
    <domain>
        <recommendedName>
            <fullName evidence="18">UDP-N-acetylglucosamine pyrophosphorylase</fullName>
            <ecNumber evidence="18">2.7.7.23</ecNumber>
        </recommendedName>
        <alternativeName>
            <fullName evidence="18">N-acetylglucosamine-1-phosphate uridyltransferase</fullName>
        </alternativeName>
    </domain>
    <domain>
        <recommendedName>
            <fullName evidence="18">Glucosamine-1-phosphate N-acetyltransferase</fullName>
            <ecNumber evidence="18">2.3.1.157</ecNumber>
        </recommendedName>
    </domain>
</protein>
<dbReference type="GO" id="GO:0008360">
    <property type="term" value="P:regulation of cell shape"/>
    <property type="evidence" value="ECO:0007669"/>
    <property type="project" value="UniProtKB-KW"/>
</dbReference>
<keyword evidence="22" id="KW-1185">Reference proteome</keyword>
<dbReference type="GO" id="GO:0009252">
    <property type="term" value="P:peptidoglycan biosynthetic process"/>
    <property type="evidence" value="ECO:0007669"/>
    <property type="project" value="UniProtKB-UniRule"/>
</dbReference>
<feature type="domain" description="Mannose-1-phosphate guanyltransferase C-terminal" evidence="20">
    <location>
        <begin position="265"/>
        <end position="357"/>
    </location>
</feature>
<keyword evidence="10 18" id="KW-0133">Cell shape</keyword>
<comment type="similarity">
    <text evidence="2 18">In the C-terminal section; belongs to the transferase hexapeptide repeat family.</text>
</comment>
<evidence type="ECO:0000256" key="9">
    <source>
        <dbReference type="ARBA" id="ARBA00022842"/>
    </source>
</evidence>
<feature type="binding site" evidence="18">
    <location>
        <position position="229"/>
    </location>
    <ligand>
        <name>Mg(2+)</name>
        <dbReference type="ChEBI" id="CHEBI:18420"/>
    </ligand>
</feature>
<feature type="binding site" evidence="18">
    <location>
        <position position="353"/>
    </location>
    <ligand>
        <name>UDP-N-acetyl-alpha-D-glucosamine</name>
        <dbReference type="ChEBI" id="CHEBI:57705"/>
    </ligand>
</feature>
<dbReference type="NCBIfam" id="TIGR01173">
    <property type="entry name" value="glmU"/>
    <property type="match status" value="1"/>
</dbReference>
<dbReference type="CDD" id="cd03353">
    <property type="entry name" value="LbH_GlmU_C"/>
    <property type="match status" value="1"/>
</dbReference>
<dbReference type="Proteomes" id="UP000234271">
    <property type="component" value="Chromosome"/>
</dbReference>
<dbReference type="InterPro" id="IPR056729">
    <property type="entry name" value="GMPPB_C"/>
</dbReference>
<dbReference type="UniPathway" id="UPA00973"/>
<evidence type="ECO:0000313" key="21">
    <source>
        <dbReference type="EMBL" id="AUI70642.1"/>
    </source>
</evidence>
<dbReference type="GO" id="GO:0016020">
    <property type="term" value="C:membrane"/>
    <property type="evidence" value="ECO:0007669"/>
    <property type="project" value="GOC"/>
</dbReference>
<comment type="pathway">
    <text evidence="18">Bacterial outer membrane biogenesis; LPS lipid A biosynthesis.</text>
</comment>
<proteinExistence type="inferred from homology"/>
<feature type="binding site" evidence="18">
    <location>
        <position position="407"/>
    </location>
    <ligand>
        <name>acetyl-CoA</name>
        <dbReference type="ChEBI" id="CHEBI:57288"/>
    </ligand>
</feature>
<dbReference type="PANTHER" id="PTHR43584">
    <property type="entry name" value="NUCLEOTIDYL TRANSFERASE"/>
    <property type="match status" value="1"/>
</dbReference>
<dbReference type="Pfam" id="PF00132">
    <property type="entry name" value="Hexapep"/>
    <property type="match status" value="1"/>
</dbReference>
<dbReference type="EC" id="2.3.1.157" evidence="18"/>
<comment type="function">
    <text evidence="17 18">Catalyzes the last two sequential reactions in the de novo biosynthetic pathway for UDP-N-acetylglucosamine (UDP-GlcNAc). The C-terminal domain catalyzes the transfer of acetyl group from acetyl coenzyme A to glucosamine-1-phosphate (GlcN-1-P) to produce N-acetylglucosamine-1-phosphate (GlcNAc-1-P), which is converted into UDP-GlcNAc by the transfer of uridine 5-monophosphate (from uridine 5-triphosphate), a reaction catalyzed by the N-terminal domain.</text>
</comment>
<keyword evidence="11 18" id="KW-0573">Peptidoglycan synthesis</keyword>
<dbReference type="GO" id="GO:0019134">
    <property type="term" value="F:glucosamine-1-phosphate N-acetyltransferase activity"/>
    <property type="evidence" value="ECO:0007669"/>
    <property type="project" value="UniProtKB-UniRule"/>
</dbReference>
<keyword evidence="6 18" id="KW-0548">Nucleotidyltransferase</keyword>
<dbReference type="KEGG" id="blep:AL038_10535"/>
<evidence type="ECO:0000256" key="6">
    <source>
        <dbReference type="ARBA" id="ARBA00022695"/>
    </source>
</evidence>
<feature type="binding site" evidence="18">
    <location>
        <begin position="12"/>
        <end position="15"/>
    </location>
    <ligand>
        <name>UDP-N-acetyl-alpha-D-glucosamine</name>
        <dbReference type="ChEBI" id="CHEBI:57705"/>
    </ligand>
</feature>
<comment type="pathway">
    <text evidence="18">Nucleotide-sugar biosynthesis; UDP-N-acetyl-alpha-D-glucosamine biosynthesis; N-acetyl-alpha-D-glucosamine 1-phosphate from alpha-D-glucosamine 6-phosphate (route II): step 2/2.</text>
</comment>
<feature type="binding site" evidence="18">
    <location>
        <position position="379"/>
    </location>
    <ligand>
        <name>UDP-N-acetyl-alpha-D-glucosamine</name>
        <dbReference type="ChEBI" id="CHEBI:57705"/>
    </ligand>
</feature>
<dbReference type="HAMAP" id="MF_01631">
    <property type="entry name" value="GlmU"/>
    <property type="match status" value="1"/>
</dbReference>
<dbReference type="GO" id="GO:0000902">
    <property type="term" value="P:cell morphogenesis"/>
    <property type="evidence" value="ECO:0007669"/>
    <property type="project" value="UniProtKB-UniRule"/>
</dbReference>
<keyword evidence="13 18" id="KW-0012">Acyltransferase</keyword>
<comment type="catalytic activity">
    <reaction evidence="15 18">
        <text>alpha-D-glucosamine 1-phosphate + acetyl-CoA = N-acetyl-alpha-D-glucosamine 1-phosphate + CoA + H(+)</text>
        <dbReference type="Rhea" id="RHEA:13725"/>
        <dbReference type="ChEBI" id="CHEBI:15378"/>
        <dbReference type="ChEBI" id="CHEBI:57287"/>
        <dbReference type="ChEBI" id="CHEBI:57288"/>
        <dbReference type="ChEBI" id="CHEBI:57776"/>
        <dbReference type="ChEBI" id="CHEBI:58516"/>
        <dbReference type="EC" id="2.3.1.157"/>
    </reaction>
</comment>
<evidence type="ECO:0000256" key="1">
    <source>
        <dbReference type="ARBA" id="ARBA00004496"/>
    </source>
</evidence>
<dbReference type="InterPro" id="IPR025877">
    <property type="entry name" value="MobA-like_NTP_Trfase"/>
</dbReference>
<feature type="binding site" evidence="18">
    <location>
        <begin position="388"/>
        <end position="389"/>
    </location>
    <ligand>
        <name>acetyl-CoA</name>
        <dbReference type="ChEBI" id="CHEBI:57288"/>
    </ligand>
</feature>
<dbReference type="EMBL" id="CP018889">
    <property type="protein sequence ID" value="AUI70642.1"/>
    <property type="molecule type" value="Genomic_DNA"/>
</dbReference>
<dbReference type="GO" id="GO:0005737">
    <property type="term" value="C:cytoplasm"/>
    <property type="evidence" value="ECO:0007669"/>
    <property type="project" value="UniProtKB-SubCell"/>
</dbReference>
<accession>A0A2N9YJE7</accession>
<keyword evidence="9 18" id="KW-0460">Magnesium</keyword>
<dbReference type="InterPro" id="IPR001451">
    <property type="entry name" value="Hexapep"/>
</dbReference>
<dbReference type="InterPro" id="IPR029044">
    <property type="entry name" value="Nucleotide-diphossugar_trans"/>
</dbReference>
<feature type="binding site" evidence="18">
    <location>
        <position position="141"/>
    </location>
    <ligand>
        <name>UDP-N-acetyl-alpha-D-glucosamine</name>
        <dbReference type="ChEBI" id="CHEBI:57705"/>
    </ligand>
</feature>
<dbReference type="Pfam" id="PF12804">
    <property type="entry name" value="NTP_transf_3"/>
    <property type="match status" value="1"/>
</dbReference>
<comment type="catalytic activity">
    <reaction evidence="16 18">
        <text>N-acetyl-alpha-D-glucosamine 1-phosphate + UTP + H(+) = UDP-N-acetyl-alpha-D-glucosamine + diphosphate</text>
        <dbReference type="Rhea" id="RHEA:13509"/>
        <dbReference type="ChEBI" id="CHEBI:15378"/>
        <dbReference type="ChEBI" id="CHEBI:33019"/>
        <dbReference type="ChEBI" id="CHEBI:46398"/>
        <dbReference type="ChEBI" id="CHEBI:57705"/>
        <dbReference type="ChEBI" id="CHEBI:57776"/>
        <dbReference type="EC" id="2.7.7.23"/>
    </reaction>
</comment>
<evidence type="ECO:0000256" key="14">
    <source>
        <dbReference type="ARBA" id="ARBA00023316"/>
    </source>
</evidence>
<feature type="binding site" evidence="18">
    <location>
        <position position="26"/>
    </location>
    <ligand>
        <name>UDP-N-acetyl-alpha-D-glucosamine</name>
        <dbReference type="ChEBI" id="CHEBI:57705"/>
    </ligand>
</feature>
<dbReference type="OrthoDB" id="9775031at2"/>
<evidence type="ECO:0000256" key="15">
    <source>
        <dbReference type="ARBA" id="ARBA00048247"/>
    </source>
</evidence>
<keyword evidence="8 18" id="KW-0677">Repeat</keyword>
<dbReference type="Gene3D" id="3.90.550.10">
    <property type="entry name" value="Spore Coat Polysaccharide Biosynthesis Protein SpsA, Chain A"/>
    <property type="match status" value="1"/>
</dbReference>
<evidence type="ECO:0000256" key="11">
    <source>
        <dbReference type="ARBA" id="ARBA00022984"/>
    </source>
</evidence>
<comment type="subcellular location">
    <subcellularLocation>
        <location evidence="1 18">Cytoplasm</location>
    </subcellularLocation>
</comment>
<reference evidence="22" key="1">
    <citation type="submission" date="2016-12" db="EMBL/GenBank/DDBJ databases">
        <title>Complete Genome Sequence of Beggiatoa leptomitiformis D-401.</title>
        <authorList>
            <person name="Fomenkov A."/>
            <person name="Vincze T."/>
            <person name="Grabovich M."/>
            <person name="Anton B.P."/>
            <person name="Dubinina G."/>
            <person name="Orlova M."/>
            <person name="Belousova E."/>
            <person name="Roberts R.J."/>
        </authorList>
    </citation>
    <scope>NUCLEOTIDE SEQUENCE [LARGE SCALE GENOMIC DNA]</scope>
    <source>
        <strain evidence="22">D-401</strain>
    </source>
</reference>
<keyword evidence="7 18" id="KW-0479">Metal-binding</keyword>
<dbReference type="GO" id="GO:0000287">
    <property type="term" value="F:magnesium ion binding"/>
    <property type="evidence" value="ECO:0007669"/>
    <property type="project" value="UniProtKB-UniRule"/>
</dbReference>
<keyword evidence="4 18" id="KW-0963">Cytoplasm</keyword>
<feature type="binding site" evidence="18">
    <location>
        <position position="229"/>
    </location>
    <ligand>
        <name>UDP-N-acetyl-alpha-D-glucosamine</name>
        <dbReference type="ChEBI" id="CHEBI:57705"/>
    </ligand>
</feature>
<dbReference type="GO" id="GO:0006048">
    <property type="term" value="P:UDP-N-acetylglucosamine biosynthetic process"/>
    <property type="evidence" value="ECO:0007669"/>
    <property type="project" value="UniProtKB-UniPathway"/>
</dbReference>
<feature type="binding site" evidence="18">
    <location>
        <position position="442"/>
    </location>
    <ligand>
        <name>acetyl-CoA</name>
        <dbReference type="ChEBI" id="CHEBI:57288"/>
    </ligand>
</feature>
<comment type="cofactor">
    <cofactor evidence="18">
        <name>Mg(2+)</name>
        <dbReference type="ChEBI" id="CHEBI:18420"/>
    </cofactor>
    <text evidence="18">Binds 1 Mg(2+) ion per subunit.</text>
</comment>
<feature type="region of interest" description="N-acetyltransferase" evidence="18">
    <location>
        <begin position="253"/>
        <end position="457"/>
    </location>
</feature>
<dbReference type="GO" id="GO:0003977">
    <property type="term" value="F:UDP-N-acetylglucosamine diphosphorylase activity"/>
    <property type="evidence" value="ECO:0007669"/>
    <property type="project" value="UniProtKB-UniRule"/>
</dbReference>
<feature type="binding site" evidence="18">
    <location>
        <position position="171"/>
    </location>
    <ligand>
        <name>UDP-N-acetyl-alpha-D-glucosamine</name>
        <dbReference type="ChEBI" id="CHEBI:57705"/>
    </ligand>
</feature>
<evidence type="ECO:0000256" key="18">
    <source>
        <dbReference type="HAMAP-Rule" id="MF_01631"/>
    </source>
</evidence>
<evidence type="ECO:0000313" key="22">
    <source>
        <dbReference type="Proteomes" id="UP000234271"/>
    </source>
</evidence>
<feature type="binding site" evidence="18">
    <location>
        <begin position="82"/>
        <end position="83"/>
    </location>
    <ligand>
        <name>UDP-N-acetyl-alpha-D-glucosamine</name>
        <dbReference type="ChEBI" id="CHEBI:57705"/>
    </ligand>
</feature>
<dbReference type="PANTHER" id="PTHR43584:SF3">
    <property type="entry name" value="BIFUNCTIONAL PROTEIN GLMU"/>
    <property type="match status" value="1"/>
</dbReference>
<keyword evidence="14 18" id="KW-0961">Cell wall biogenesis/degradation</keyword>
<dbReference type="STRING" id="288004.AL038_10535"/>
<evidence type="ECO:0000256" key="16">
    <source>
        <dbReference type="ARBA" id="ARBA00048493"/>
    </source>
</evidence>
<dbReference type="InterPro" id="IPR050065">
    <property type="entry name" value="GlmU-like"/>
</dbReference>
<feature type="binding site" evidence="18">
    <location>
        <position position="382"/>
    </location>
    <ligand>
        <name>acetyl-CoA</name>
        <dbReference type="ChEBI" id="CHEBI:57288"/>
    </ligand>
</feature>
<evidence type="ECO:0000256" key="8">
    <source>
        <dbReference type="ARBA" id="ARBA00022737"/>
    </source>
</evidence>
<evidence type="ECO:0000256" key="4">
    <source>
        <dbReference type="ARBA" id="ARBA00022490"/>
    </source>
</evidence>
<dbReference type="InterPro" id="IPR005882">
    <property type="entry name" value="Bifunctional_GlmU"/>
</dbReference>
<keyword evidence="12 18" id="KW-0511">Multifunctional enzyme</keyword>
<dbReference type="SUPFAM" id="SSF51161">
    <property type="entry name" value="Trimeric LpxA-like enzymes"/>
    <property type="match status" value="1"/>
</dbReference>
<dbReference type="Pfam" id="PF25087">
    <property type="entry name" value="GMPPB_C"/>
    <property type="match status" value="1"/>
</dbReference>
<comment type="pathway">
    <text evidence="18">Nucleotide-sugar biosynthesis; UDP-N-acetyl-alpha-D-glucosamine biosynthesis; UDP-N-acetyl-alpha-D-glucosamine from N-acetyl-alpha-D-glucosamine 1-phosphate: step 1/1.</text>
</comment>
<dbReference type="Gene3D" id="2.160.10.10">
    <property type="entry name" value="Hexapeptide repeat proteins"/>
    <property type="match status" value="1"/>
</dbReference>
<dbReference type="UniPathway" id="UPA00113">
    <property type="reaction ID" value="UER00532"/>
</dbReference>
<dbReference type="SUPFAM" id="SSF53448">
    <property type="entry name" value="Nucleotide-diphospho-sugar transferases"/>
    <property type="match status" value="1"/>
</dbReference>
<evidence type="ECO:0000256" key="17">
    <source>
        <dbReference type="ARBA" id="ARBA00049628"/>
    </source>
</evidence>
<comment type="similarity">
    <text evidence="3 18">In the N-terminal section; belongs to the N-acetylglucosamine-1-phosphate uridyltransferase family.</text>
</comment>
<evidence type="ECO:0000256" key="2">
    <source>
        <dbReference type="ARBA" id="ARBA00007707"/>
    </source>
</evidence>
<feature type="binding site" evidence="18">
    <location>
        <position position="335"/>
    </location>
    <ligand>
        <name>UDP-N-acetyl-alpha-D-glucosamine</name>
        <dbReference type="ChEBI" id="CHEBI:57705"/>
    </ligand>
</feature>
<gene>
    <name evidence="18 21" type="primary">glmU</name>
    <name evidence="21" type="ORF">BLE401_13740</name>
</gene>
<dbReference type="GO" id="GO:0009245">
    <property type="term" value="P:lipid A biosynthetic process"/>
    <property type="evidence" value="ECO:0007669"/>
    <property type="project" value="UniProtKB-UniRule"/>
</dbReference>
<feature type="binding site" evidence="18">
    <location>
        <position position="106"/>
    </location>
    <ligand>
        <name>Mg(2+)</name>
        <dbReference type="ChEBI" id="CHEBI:18420"/>
    </ligand>
</feature>
<evidence type="ECO:0000256" key="5">
    <source>
        <dbReference type="ARBA" id="ARBA00022679"/>
    </source>
</evidence>
<feature type="binding site" evidence="18">
    <location>
        <position position="77"/>
    </location>
    <ligand>
        <name>UDP-N-acetyl-alpha-D-glucosamine</name>
        <dbReference type="ChEBI" id="CHEBI:57705"/>
    </ligand>
</feature>
<dbReference type="EC" id="2.7.7.23" evidence="18"/>
<evidence type="ECO:0000259" key="20">
    <source>
        <dbReference type="Pfam" id="PF25087"/>
    </source>
</evidence>
<feature type="binding site" evidence="18">
    <location>
        <position position="156"/>
    </location>
    <ligand>
        <name>UDP-N-acetyl-alpha-D-glucosamine</name>
        <dbReference type="ChEBI" id="CHEBI:57705"/>
    </ligand>
</feature>
<feature type="region of interest" description="Linker" evidence="18">
    <location>
        <begin position="232"/>
        <end position="252"/>
    </location>
</feature>
<dbReference type="InterPro" id="IPR038009">
    <property type="entry name" value="GlmU_C_LbH"/>
</dbReference>
<dbReference type="AlphaFoldDB" id="A0A2N9YJE7"/>
<evidence type="ECO:0000256" key="13">
    <source>
        <dbReference type="ARBA" id="ARBA00023315"/>
    </source>
</evidence>
<dbReference type="InterPro" id="IPR011004">
    <property type="entry name" value="Trimer_LpxA-like_sf"/>
</dbReference>
<comment type="subunit">
    <text evidence="18">Homotrimer.</text>
</comment>
<evidence type="ECO:0000256" key="7">
    <source>
        <dbReference type="ARBA" id="ARBA00022723"/>
    </source>
</evidence>
<dbReference type="CDD" id="cd02540">
    <property type="entry name" value="GT2_GlmU_N_bac"/>
    <property type="match status" value="1"/>
</dbReference>
<dbReference type="RefSeq" id="WP_062155470.1">
    <property type="nucleotide sequence ID" value="NZ_CP012373.2"/>
</dbReference>
<feature type="binding site" evidence="18">
    <location>
        <position position="425"/>
    </location>
    <ligand>
        <name>acetyl-CoA</name>
        <dbReference type="ChEBI" id="CHEBI:57288"/>
    </ligand>
</feature>
<evidence type="ECO:0000259" key="19">
    <source>
        <dbReference type="Pfam" id="PF12804"/>
    </source>
</evidence>
<feature type="region of interest" description="Pyrophosphorylase" evidence="18">
    <location>
        <begin position="1"/>
        <end position="231"/>
    </location>
</feature>
<name>A0A2N9YJE7_9GAMM</name>
<organism evidence="21 22">
    <name type="scientific">Beggiatoa leptomitoformis</name>
    <dbReference type="NCBI Taxonomy" id="288004"/>
    <lineage>
        <taxon>Bacteria</taxon>
        <taxon>Pseudomonadati</taxon>
        <taxon>Pseudomonadota</taxon>
        <taxon>Gammaproteobacteria</taxon>
        <taxon>Thiotrichales</taxon>
        <taxon>Thiotrichaceae</taxon>
        <taxon>Beggiatoa</taxon>
    </lineage>
</organism>
<feature type="active site" description="Proton acceptor" evidence="18">
    <location>
        <position position="365"/>
    </location>
</feature>
<evidence type="ECO:0000256" key="10">
    <source>
        <dbReference type="ARBA" id="ARBA00022960"/>
    </source>
</evidence>
<evidence type="ECO:0000256" key="12">
    <source>
        <dbReference type="ARBA" id="ARBA00023268"/>
    </source>
</evidence>
<feature type="domain" description="MobA-like NTP transferase" evidence="19">
    <location>
        <begin position="10"/>
        <end position="135"/>
    </location>
</feature>
<evidence type="ECO:0000256" key="3">
    <source>
        <dbReference type="ARBA" id="ARBA00007947"/>
    </source>
</evidence>
<feature type="binding site" evidence="18">
    <location>
        <position position="368"/>
    </location>
    <ligand>
        <name>UDP-N-acetyl-alpha-D-glucosamine</name>
        <dbReference type="ChEBI" id="CHEBI:57705"/>
    </ligand>
</feature>
<sequence length="457" mass="49710">MTINTSLAIVILAAGQGKRMYSDLPKVLHRLADKPLLQHVLDTAYQINPTQLYIVHGHGGAQLQTVFAQTNATWVQQAQQLGTGHAVAQVLPYLTDNQQILVLYGDVPLIPAETLKTLCAQTPSNQVGILTMTIDNPTGYGRIVRNDSGQVIQIIEEKEADSTTKAIHEINTGIMLIPVNALRTWLQQLTNHNAQGEYYLTDIIALAVRDGINITTHSPRHEYDVLGVNDRLQLATLERYYQQQQIITLMQQGLSVRDPARLDIRGQVSIGRDVCVDINVIFEGVIKLGNRVTIGANCILKDVEIADDVEIRSHCVLESCTVGANSIIGPFARLRPDTVLAEQVHIGNFVEVKKTTVGIGSKINHLSYIGDSEIGAGVNIGAGTITCNYDGVNKFKTIIEDGAFIGSDTQLVAPVTVGKGATIGAGSTIVHDTPAEKLTLSRAQQITIEQWQKPVKK</sequence>